<comment type="cofactor">
    <cofactor evidence="1">
        <name>Mg(2+)</name>
        <dbReference type="ChEBI" id="CHEBI:18420"/>
    </cofactor>
</comment>
<dbReference type="GO" id="GO:0008654">
    <property type="term" value="P:phospholipid biosynthetic process"/>
    <property type="evidence" value="ECO:0007669"/>
    <property type="project" value="UniProtKB-KW"/>
</dbReference>
<dbReference type="InterPro" id="IPR017438">
    <property type="entry name" value="ATP-NAD_kinase_N"/>
</dbReference>
<dbReference type="Proteomes" id="UP000031523">
    <property type="component" value="Chromosome"/>
</dbReference>
<evidence type="ECO:0000313" key="12">
    <source>
        <dbReference type="Proteomes" id="UP000031523"/>
    </source>
</evidence>
<evidence type="ECO:0000256" key="3">
    <source>
        <dbReference type="ARBA" id="ARBA00022679"/>
    </source>
</evidence>
<dbReference type="InterPro" id="IPR050187">
    <property type="entry name" value="Lipid_Phosphate_FormReg"/>
</dbReference>
<dbReference type="PANTHER" id="PTHR12358:SF106">
    <property type="entry name" value="LIPID KINASE YEGS"/>
    <property type="match status" value="1"/>
</dbReference>
<dbReference type="SMART" id="SM00046">
    <property type="entry name" value="DAGKc"/>
    <property type="match status" value="1"/>
</dbReference>
<evidence type="ECO:0000256" key="4">
    <source>
        <dbReference type="ARBA" id="ARBA00022741"/>
    </source>
</evidence>
<keyword evidence="7" id="KW-0443">Lipid metabolism</keyword>
<dbReference type="AlphaFoldDB" id="A0A0B5EUX6"/>
<dbReference type="Pfam" id="PF19279">
    <property type="entry name" value="YegS_C"/>
    <property type="match status" value="1"/>
</dbReference>
<organism evidence="11 12">
    <name type="scientific">Streptomyces albus (strain ATCC 21838 / DSM 41398 / FERM P-419 / JCM 4703 / NBRC 107858)</name>
    <dbReference type="NCBI Taxonomy" id="1081613"/>
    <lineage>
        <taxon>Bacteria</taxon>
        <taxon>Bacillati</taxon>
        <taxon>Actinomycetota</taxon>
        <taxon>Actinomycetes</taxon>
        <taxon>Kitasatosporales</taxon>
        <taxon>Streptomycetaceae</taxon>
        <taxon>Streptomyces</taxon>
    </lineage>
</organism>
<keyword evidence="8" id="KW-1208">Phospholipid metabolism</keyword>
<evidence type="ECO:0000259" key="10">
    <source>
        <dbReference type="PROSITE" id="PS50146"/>
    </source>
</evidence>
<evidence type="ECO:0000256" key="9">
    <source>
        <dbReference type="SAM" id="MobiDB-lite"/>
    </source>
</evidence>
<comment type="similarity">
    <text evidence="2">Belongs to the diacylglycerol/lipid kinase family.</text>
</comment>
<sequence length="365" mass="36318">MTREIILFVNPTAGRGRGARAARPVADLLRTAGHRVRTVVGRDAAEAVGKARAAVAEGTDALIAVGGDGMAGLALQVVGGTEVPLGLVAVGTGNDLARSLGLPLRDSRAAALELTRVLAVPASEPLRATPVDLGRVATGAAEAGGAGTPGTGGTGTPGTGGTGTPGTGGTGPGAEGPDAADPGSAAPGTAGAGPGSAAAGPGTWFGTVLASGFDSRVNDRGNRIRLPLGRFKYDLAILAELAAFRPIPYRIRLDGGEVREIEATLVAVGNGPSYGGGMRICAGADMRDGLFQVTVVGEASRTDLLRVFPRVYKGTHLDHPSVTVHRAARVELAAPGVTAYADGDPVGALPLTAECVPGAVRFLGL</sequence>
<dbReference type="Gene3D" id="2.60.200.40">
    <property type="match status" value="1"/>
</dbReference>
<dbReference type="GO" id="GO:0005524">
    <property type="term" value="F:ATP binding"/>
    <property type="evidence" value="ECO:0007669"/>
    <property type="project" value="UniProtKB-KW"/>
</dbReference>
<dbReference type="KEGG" id="sals:SLNWT_6272"/>
<dbReference type="PANTHER" id="PTHR12358">
    <property type="entry name" value="SPHINGOSINE KINASE"/>
    <property type="match status" value="1"/>
</dbReference>
<feature type="domain" description="DAGKc" evidence="10">
    <location>
        <begin position="1"/>
        <end position="140"/>
    </location>
</feature>
<name>A0A0B5EUX6_STRA4</name>
<proteinExistence type="inferred from homology"/>
<dbReference type="InterPro" id="IPR016064">
    <property type="entry name" value="NAD/diacylglycerol_kinase_sf"/>
</dbReference>
<keyword evidence="7" id="KW-0594">Phospholipid biosynthesis</keyword>
<evidence type="ECO:0000256" key="2">
    <source>
        <dbReference type="ARBA" id="ARBA00005983"/>
    </source>
</evidence>
<feature type="region of interest" description="Disordered" evidence="9">
    <location>
        <begin position="141"/>
        <end position="198"/>
    </location>
</feature>
<keyword evidence="7" id="KW-0444">Lipid biosynthesis</keyword>
<keyword evidence="6" id="KW-0067">ATP-binding</keyword>
<reference evidence="11 12" key="1">
    <citation type="submission" date="2015-01" db="EMBL/GenBank/DDBJ databases">
        <title>Enhanced salinomycin production by adjusting the supply of polyketide extender units in Streptomyce albus DSM 41398.</title>
        <authorList>
            <person name="Lu C."/>
        </authorList>
    </citation>
    <scope>NUCLEOTIDE SEQUENCE [LARGE SCALE GENOMIC DNA]</scope>
    <source>
        <strain evidence="12">ATCC 21838 / DSM 41398 / FERM P-419 / JCM 4703 / NBRC 107858</strain>
    </source>
</reference>
<dbReference type="EMBL" id="CP010519">
    <property type="protein sequence ID" value="AJE86648.1"/>
    <property type="molecule type" value="Genomic_DNA"/>
</dbReference>
<keyword evidence="5 11" id="KW-0418">Kinase</keyword>
<keyword evidence="4" id="KW-0547">Nucleotide-binding</keyword>
<evidence type="ECO:0000313" key="11">
    <source>
        <dbReference type="EMBL" id="AJE86648.1"/>
    </source>
</evidence>
<feature type="compositionally biased region" description="Low complexity" evidence="9">
    <location>
        <begin position="175"/>
        <end position="198"/>
    </location>
</feature>
<dbReference type="Gene3D" id="3.40.50.10330">
    <property type="entry name" value="Probable inorganic polyphosphate/atp-NAD kinase, domain 1"/>
    <property type="match status" value="1"/>
</dbReference>
<evidence type="ECO:0000256" key="5">
    <source>
        <dbReference type="ARBA" id="ARBA00022777"/>
    </source>
</evidence>
<feature type="compositionally biased region" description="Gly residues" evidence="9">
    <location>
        <begin position="142"/>
        <end position="174"/>
    </location>
</feature>
<keyword evidence="3" id="KW-0808">Transferase</keyword>
<accession>A0A0B5EUX6</accession>
<keyword evidence="12" id="KW-1185">Reference proteome</keyword>
<protein>
    <submittedName>
        <fullName evidence="11">Diacylglycerol kinase</fullName>
    </submittedName>
</protein>
<dbReference type="SUPFAM" id="SSF111331">
    <property type="entry name" value="NAD kinase/diacylglycerol kinase-like"/>
    <property type="match status" value="1"/>
</dbReference>
<dbReference type="GO" id="GO:0005886">
    <property type="term" value="C:plasma membrane"/>
    <property type="evidence" value="ECO:0007669"/>
    <property type="project" value="TreeGrafter"/>
</dbReference>
<dbReference type="Pfam" id="PF00781">
    <property type="entry name" value="DAGK_cat"/>
    <property type="match status" value="1"/>
</dbReference>
<gene>
    <name evidence="11" type="ORF">SLNWT_6272</name>
</gene>
<dbReference type="PROSITE" id="PS50146">
    <property type="entry name" value="DAGK"/>
    <property type="match status" value="1"/>
</dbReference>
<evidence type="ECO:0000256" key="6">
    <source>
        <dbReference type="ARBA" id="ARBA00022840"/>
    </source>
</evidence>
<evidence type="ECO:0000256" key="1">
    <source>
        <dbReference type="ARBA" id="ARBA00001946"/>
    </source>
</evidence>
<evidence type="ECO:0000256" key="8">
    <source>
        <dbReference type="ARBA" id="ARBA00023264"/>
    </source>
</evidence>
<dbReference type="GO" id="GO:0004143">
    <property type="term" value="F:ATP-dependent diacylglycerol kinase activity"/>
    <property type="evidence" value="ECO:0007669"/>
    <property type="project" value="TreeGrafter"/>
</dbReference>
<dbReference type="InterPro" id="IPR001206">
    <property type="entry name" value="Diacylglycerol_kinase_cat_dom"/>
</dbReference>
<evidence type="ECO:0000256" key="7">
    <source>
        <dbReference type="ARBA" id="ARBA00023209"/>
    </source>
</evidence>
<dbReference type="InterPro" id="IPR045540">
    <property type="entry name" value="YegS/DAGK_C"/>
</dbReference>